<keyword evidence="3" id="KW-1185">Reference proteome</keyword>
<accession>C6WHI8</accession>
<evidence type="ECO:0000256" key="1">
    <source>
        <dbReference type="SAM" id="Coils"/>
    </source>
</evidence>
<proteinExistence type="predicted"/>
<dbReference type="eggNOG" id="ENOG5033XSA">
    <property type="taxonomic scope" value="Bacteria"/>
</dbReference>
<protein>
    <recommendedName>
        <fullName evidence="4">PE domain-containing protein</fullName>
    </recommendedName>
</protein>
<dbReference type="EMBL" id="CP001630">
    <property type="protein sequence ID" value="ACU39937.1"/>
    <property type="molecule type" value="Genomic_DNA"/>
</dbReference>
<name>C6WHI8_ACTMD</name>
<dbReference type="Proteomes" id="UP000002213">
    <property type="component" value="Chromosome"/>
</dbReference>
<dbReference type="STRING" id="446462.Amir_6130"/>
<dbReference type="OrthoDB" id="3698368at2"/>
<dbReference type="KEGG" id="ami:Amir_6130"/>
<reference evidence="2 3" key="1">
    <citation type="journal article" date="2009" name="Stand. Genomic Sci.">
        <title>Complete genome sequence of Actinosynnema mirum type strain (101).</title>
        <authorList>
            <person name="Land M."/>
            <person name="Lapidus A."/>
            <person name="Mayilraj S."/>
            <person name="Chen F."/>
            <person name="Copeland A."/>
            <person name="Del Rio T.G."/>
            <person name="Nolan M."/>
            <person name="Lucas S."/>
            <person name="Tice H."/>
            <person name="Cheng J.F."/>
            <person name="Chertkov O."/>
            <person name="Bruce D."/>
            <person name="Goodwin L."/>
            <person name="Pitluck S."/>
            <person name="Rohde M."/>
            <person name="Goker M."/>
            <person name="Pati A."/>
            <person name="Ivanova N."/>
            <person name="Mavromatis K."/>
            <person name="Chen A."/>
            <person name="Palaniappan K."/>
            <person name="Hauser L."/>
            <person name="Chang Y.J."/>
            <person name="Jeffries C.C."/>
            <person name="Brettin T."/>
            <person name="Detter J.C."/>
            <person name="Han C."/>
            <person name="Chain P."/>
            <person name="Tindall B.J."/>
            <person name="Bristow J."/>
            <person name="Eisen J.A."/>
            <person name="Markowitz V."/>
            <person name="Hugenholtz P."/>
            <person name="Kyrpides N.C."/>
            <person name="Klenk H.P."/>
        </authorList>
    </citation>
    <scope>NUCLEOTIDE SEQUENCE [LARGE SCALE GENOMIC DNA]</scope>
    <source>
        <strain evidence="3">ATCC 29888 / DSM 43827 / JCM 3225 / NBRC 14064 / NCIMB 13271 / NRRL B-12336 / IMRU 3971 / 101</strain>
    </source>
</reference>
<gene>
    <name evidence="2" type="ordered locus">Amir_6130</name>
</gene>
<dbReference type="AlphaFoldDB" id="C6WHI8"/>
<evidence type="ECO:0000313" key="2">
    <source>
        <dbReference type="EMBL" id="ACU39937.1"/>
    </source>
</evidence>
<feature type="coiled-coil region" evidence="1">
    <location>
        <begin position="87"/>
        <end position="114"/>
    </location>
</feature>
<evidence type="ECO:0008006" key="4">
    <source>
        <dbReference type="Google" id="ProtNLM"/>
    </source>
</evidence>
<sequence length="121" mass="12745">MGAMTANANSLAQLASSGGFAISRTGAEHYIKAIDEALVDLRSLRRALDDVQQETKLGTSPDAIAMSKYNLENATGGSGTIGVVPAIQQLTEALTEARTAMEKAVENYKEVESDVSTGLRN</sequence>
<organism evidence="2 3">
    <name type="scientific">Actinosynnema mirum (strain ATCC 29888 / DSM 43827 / JCM 3225 / NBRC 14064 / NCIMB 13271 / NRRL B-12336 / IMRU 3971 / 101)</name>
    <dbReference type="NCBI Taxonomy" id="446462"/>
    <lineage>
        <taxon>Bacteria</taxon>
        <taxon>Bacillati</taxon>
        <taxon>Actinomycetota</taxon>
        <taxon>Actinomycetes</taxon>
        <taxon>Pseudonocardiales</taxon>
        <taxon>Pseudonocardiaceae</taxon>
        <taxon>Actinosynnema</taxon>
    </lineage>
</organism>
<dbReference type="HOGENOM" id="CLU_2033120_0_0_11"/>
<keyword evidence="1" id="KW-0175">Coiled coil</keyword>
<evidence type="ECO:0000313" key="3">
    <source>
        <dbReference type="Proteomes" id="UP000002213"/>
    </source>
</evidence>